<gene>
    <name evidence="1" type="ORF">C7455_101296</name>
</gene>
<dbReference type="OrthoDB" id="8375at2"/>
<evidence type="ECO:0000313" key="1">
    <source>
        <dbReference type="EMBL" id="PWK62270.1"/>
    </source>
</evidence>
<dbReference type="EMBL" id="QGGW01000001">
    <property type="protein sequence ID" value="PWK62270.1"/>
    <property type="molecule type" value="Genomic_DNA"/>
</dbReference>
<evidence type="ECO:0000313" key="2">
    <source>
        <dbReference type="Proteomes" id="UP000245708"/>
    </source>
</evidence>
<dbReference type="InterPro" id="IPR013211">
    <property type="entry name" value="LVIVD"/>
</dbReference>
<comment type="caution">
    <text evidence="1">The sequence shown here is derived from an EMBL/GenBank/DDBJ whole genome shotgun (WGS) entry which is preliminary data.</text>
</comment>
<keyword evidence="2" id="KW-1185">Reference proteome</keyword>
<organism evidence="1 2">
    <name type="scientific">Roseicyclus mahoneyensis</name>
    <dbReference type="NCBI Taxonomy" id="164332"/>
    <lineage>
        <taxon>Bacteria</taxon>
        <taxon>Pseudomonadati</taxon>
        <taxon>Pseudomonadota</taxon>
        <taxon>Alphaproteobacteria</taxon>
        <taxon>Rhodobacterales</taxon>
        <taxon>Roseobacteraceae</taxon>
        <taxon>Roseicyclus</taxon>
    </lineage>
</organism>
<accession>A0A316GM69</accession>
<sequence length="423" mass="47710">MDANLSKNFTRLARLDIPGGGQVRVEDGYCYIGHMDAPNGTTIIDVSDPRDPKIVAKVMLDDLWSHSHKVRVCGDLMIVNHEQNKRHFHRKGEGLLEYEAHMRAHEGRDPTDAELAAFLAVTVADIPTLRKSAARGYHDGGFRIYDIKDRANPRLLCHHKTHGFGVHRFDIDENYLYMSTEMPGFVGNILMVYEYSDPTNPTKVGRWWMPQQENFDNARPTWKGYANRLHHTQRVGNELWASCWHAGFSVIDATDIRAMKTITSFDYHPPSKHPTHTIKPLPGLIGGRRYAVAADEEHAHKQGQLAAHMWVFDVTDLSDIRYTSTFHVGELDTPYAAGNGRFGCHQYAETLYDTTVFAAWFSGGLRAIDLSKPSDPTEVGHFIPTPTGGHPVPQSNDVYVDDRGLVYLLDRLEGLDILEFHPG</sequence>
<protein>
    <recommendedName>
        <fullName evidence="3">LVIVD repeat-containing protein</fullName>
    </recommendedName>
</protein>
<dbReference type="AlphaFoldDB" id="A0A316GM69"/>
<name>A0A316GM69_9RHOB</name>
<dbReference type="RefSeq" id="WP_109664509.1">
    <property type="nucleotide sequence ID" value="NZ_QGGW01000001.1"/>
</dbReference>
<dbReference type="Pfam" id="PF08309">
    <property type="entry name" value="LVIVD"/>
    <property type="match status" value="2"/>
</dbReference>
<proteinExistence type="predicted"/>
<dbReference type="SUPFAM" id="SSF101908">
    <property type="entry name" value="Putative isomerase YbhE"/>
    <property type="match status" value="1"/>
</dbReference>
<reference evidence="1 2" key="1">
    <citation type="submission" date="2018-05" db="EMBL/GenBank/DDBJ databases">
        <title>Genomic Encyclopedia of Type Strains, Phase IV (KMG-IV): sequencing the most valuable type-strain genomes for metagenomic binning, comparative biology and taxonomic classification.</title>
        <authorList>
            <person name="Goeker M."/>
        </authorList>
    </citation>
    <scope>NUCLEOTIDE SEQUENCE [LARGE SCALE GENOMIC DNA]</scope>
    <source>
        <strain evidence="1 2">DSM 16097</strain>
    </source>
</reference>
<dbReference type="Proteomes" id="UP000245708">
    <property type="component" value="Unassembled WGS sequence"/>
</dbReference>
<evidence type="ECO:0008006" key="3">
    <source>
        <dbReference type="Google" id="ProtNLM"/>
    </source>
</evidence>